<proteinExistence type="predicted"/>
<evidence type="ECO:0000313" key="2">
    <source>
        <dbReference type="EMBL" id="CAH1996087.1"/>
    </source>
</evidence>
<dbReference type="OrthoDB" id="6696891at2759"/>
<evidence type="ECO:0000313" key="3">
    <source>
        <dbReference type="Proteomes" id="UP001152888"/>
    </source>
</evidence>
<dbReference type="AlphaFoldDB" id="A0A9P0LDD3"/>
<protein>
    <submittedName>
        <fullName evidence="2">Uncharacterized protein</fullName>
    </submittedName>
</protein>
<dbReference type="EMBL" id="CAKOFQ010007249">
    <property type="protein sequence ID" value="CAH1996087.1"/>
    <property type="molecule type" value="Genomic_DNA"/>
</dbReference>
<reference evidence="2" key="1">
    <citation type="submission" date="2022-03" db="EMBL/GenBank/DDBJ databases">
        <authorList>
            <person name="Sayadi A."/>
        </authorList>
    </citation>
    <scope>NUCLEOTIDE SEQUENCE</scope>
</reference>
<dbReference type="Proteomes" id="UP001152888">
    <property type="component" value="Unassembled WGS sequence"/>
</dbReference>
<comment type="caution">
    <text evidence="2">The sequence shown here is derived from an EMBL/GenBank/DDBJ whole genome shotgun (WGS) entry which is preliminary data.</text>
</comment>
<gene>
    <name evidence="2" type="ORF">ACAOBT_LOCUS23019</name>
</gene>
<accession>A0A9P0LDD3</accession>
<name>A0A9P0LDD3_ACAOB</name>
<keyword evidence="3" id="KW-1185">Reference proteome</keyword>
<evidence type="ECO:0000256" key="1">
    <source>
        <dbReference type="SAM" id="MobiDB-lite"/>
    </source>
</evidence>
<sequence>MSQETRILLWMLGSGTENYIITAKNVLLLLAPSLSNLLDVSFDDYPDLEDIFNPSADNSTIPKPDNITLDLAQILFGPSYASPVPSSTTEHQPVITPAKNETHSRKKRMTGLLRLFVGGTHSKDD</sequence>
<organism evidence="2 3">
    <name type="scientific">Acanthoscelides obtectus</name>
    <name type="common">Bean weevil</name>
    <name type="synonym">Bruchus obtectus</name>
    <dbReference type="NCBI Taxonomy" id="200917"/>
    <lineage>
        <taxon>Eukaryota</taxon>
        <taxon>Metazoa</taxon>
        <taxon>Ecdysozoa</taxon>
        <taxon>Arthropoda</taxon>
        <taxon>Hexapoda</taxon>
        <taxon>Insecta</taxon>
        <taxon>Pterygota</taxon>
        <taxon>Neoptera</taxon>
        <taxon>Endopterygota</taxon>
        <taxon>Coleoptera</taxon>
        <taxon>Polyphaga</taxon>
        <taxon>Cucujiformia</taxon>
        <taxon>Chrysomeloidea</taxon>
        <taxon>Chrysomelidae</taxon>
        <taxon>Bruchinae</taxon>
        <taxon>Bruchini</taxon>
        <taxon>Acanthoscelides</taxon>
    </lineage>
</organism>
<feature type="region of interest" description="Disordered" evidence="1">
    <location>
        <begin position="82"/>
        <end position="105"/>
    </location>
</feature>